<gene>
    <name evidence="3" type="ORF">BC351_28200</name>
</gene>
<dbReference type="InterPro" id="IPR011081">
    <property type="entry name" value="Big_4"/>
</dbReference>
<dbReference type="STRING" id="1469647.BC351_28200"/>
<dbReference type="Pfam" id="PF07532">
    <property type="entry name" value="Big_4"/>
    <property type="match status" value="1"/>
</dbReference>
<feature type="domain" description="SLH" evidence="2">
    <location>
        <begin position="1728"/>
        <end position="1791"/>
    </location>
</feature>
<dbReference type="OrthoDB" id="2480018at2"/>
<sequence>MFKRGLSAILAFTILISLFTAGSGITYAVYAGAAPEQPVIDKTTTTINSISLSWPVAQGAASYNVYRSLNSSGPYIKVNGSDIVSQNYVDTSLAPNTRYYYKVSAVSADGESTKSVEASGLTQPDFGPNVYVFDPSTPPADIQAASAAVFAKQETNQFGSERFAMLFKPGRNAQGLPTPASYNANFKVGFYTQVSGLGQVPDDVTINGGVTVDANWAAAHNATQNFWRSIENLAVAPAGGDMKWAVSQAAPMRRLHVKGNLTLHDQGGWASGGFLADTVVDGTVNSGSQQQWFSRNGQWANWTGSLWNTTIVGSVNAPVEDWPTNAYTVVDKAPVIREKPFLTFDPAANQYNVLVPNVTTNTKGTSWASGSNSGTPASISLEKFYIADPSTPVASINAALDQGKNLLLTPGVYHLADTIKVTKPDTVVLGLGLATLHSDNGIVALSVADVDGVKIAGLLFEAGTVSSPVLLQLGPKGSSANHAGNPSSLHDLFFRVGGDALAKAEVCIEINSNNVIGDHFWVWRADHGTGAAWDSNITTNGMIVNGNDVTIYGLFVEHFHEYQTLWNGDRGKMFFYQTEIPYDVPDQKSWMSSGGTVNGYASYKVADSVNSHDAYGLGIYSFFRDAEVKLESGIEVPDKEDVKIHHATSVFLSGFGEITHIVNAMGSTVRKGAMRTTLADYIPRSVASIPAVNVSTVAGKAPLLPAFVTQVFEDATTKQAAVAWEIIPPSRYASAGSFTVNGTVPGSSLHAVATVVVAAAPNHAVTDILVTGAGNAKTITAPEGTLQMSATVTPANADNGAVTWSVVNSNGTATDIATISGGGLLTAVKNGTVKVIATANDGSGVQGEAFILISGQIVKVAGITVTGASNATTITTKGATLQMSAAIQPSDANIITVTWGVYQPDGTATDRATISSSGLLTSVKDGMVKVVATAADGTGTTGAQMITISGQTIMLESGWSWVRETPSNWAVDRSNGNIMKLKTLNGSWSQTGKPSNILVRDPGTTDFTISTKLKFAPDANYEWAGLIIYQDDGKFITLGRQTTGNTTTQKIRFSKGESNPTLGQLDKDYADSSLTPTPDVYLKIVKTGNSYTGYYGYDGMSWTTTADTFSFATPMSSPKVGIFVRKLTTSSVKTAEFSDFKLANTLVPFWNPITSIAVAGADGTTAITAKGGTLQISATILPATADNKTLTWSLANSDNSATDKATLSANGLLTAMKNGKVKVTAAANDGSGAVGSVIIDLSGQVLTPPTIRTVTSGDGRITIGWRPMEGTVGYSVYQRTADGVYGAALSTVSGDVYSYDATNLVNGTTYYYVLKAVYPGGISDASHEVSGTPQVLAPGAPELRAAAAGDGHVNLEWNSVAGSTGYQVFMGTASGTYSNTPLISVSGTVYSYEAAGLMNGTTYYFVVKAVNPGGISHASNEVSATPQAPVLNTAVTGVTLNQTTLRLTRGDSSVLTASVFPANATNLDVTWTTSNANIAAVDANGRVTAAAAGSAIITVTTADGGFTATCIVTVYEQTSSGRSESSTETSTEATKTTNNNTGIITITNQQLTNSLNGKTVVEIPSHISEIRLPWNTAELINLNQLEIKSEALTLSIPSKVFAQLTSKLSGDEVKGARLTLKLDQLAEANAKELIQQSNRISNADNHLVGTVYEFHLYIQTADGKMVELSKFDKPILLELKVPASMNPQLAGIYYIADDGKLEYVGGTYSHGVITAEISHFSKYAVLEVGKTFTDVPSTHWASAVIKELAAKMIVNGTSATTFEPERSVTRAEFTALLVRALKLTDKSATTFADVKSSDWYAEAVAIAVNAGIVQGRSATVFDASALVTREEMVTLLVRAYEYKNGKVLSQASHAFADEAQVSSWAAEFIQKAAALNLIQGRAADQFEPQSISTRAEAAQILFNLLTAGIKQ</sequence>
<dbReference type="InterPro" id="IPR008964">
    <property type="entry name" value="Invasin/intimin_cell_adhesion"/>
</dbReference>
<feature type="domain" description="SLH" evidence="2">
    <location>
        <begin position="1792"/>
        <end position="1850"/>
    </location>
</feature>
<dbReference type="InterPro" id="IPR011050">
    <property type="entry name" value="Pectin_lyase_fold/virulence"/>
</dbReference>
<dbReference type="PANTHER" id="PTHR43308:SF5">
    <property type="entry name" value="S-LAYER PROTEIN _ PEPTIDOGLYCAN ENDO-BETA-N-ACETYLGLUCOSAMINIDASE"/>
    <property type="match status" value="1"/>
</dbReference>
<dbReference type="Pfam" id="PF00395">
    <property type="entry name" value="SLH"/>
    <property type="match status" value="3"/>
</dbReference>
<dbReference type="Pfam" id="PF17851">
    <property type="entry name" value="GH43_C2"/>
    <property type="match status" value="1"/>
</dbReference>
<dbReference type="Pfam" id="PF02368">
    <property type="entry name" value="Big_2"/>
    <property type="match status" value="4"/>
</dbReference>
<organism evidence="3 4">
    <name type="scientific">Paenibacillus ferrarius</name>
    <dbReference type="NCBI Taxonomy" id="1469647"/>
    <lineage>
        <taxon>Bacteria</taxon>
        <taxon>Bacillati</taxon>
        <taxon>Bacillota</taxon>
        <taxon>Bacilli</taxon>
        <taxon>Bacillales</taxon>
        <taxon>Paenibacillaceae</taxon>
        <taxon>Paenibacillus</taxon>
    </lineage>
</organism>
<feature type="domain" description="Fibronectin type-III" evidence="1">
    <location>
        <begin position="1245"/>
        <end position="1336"/>
    </location>
</feature>
<dbReference type="InterPro" id="IPR001119">
    <property type="entry name" value="SLH_dom"/>
</dbReference>
<feature type="domain" description="Fibronectin type-III" evidence="1">
    <location>
        <begin position="34"/>
        <end position="125"/>
    </location>
</feature>
<dbReference type="PROSITE" id="PS51272">
    <property type="entry name" value="SLH"/>
    <property type="match status" value="3"/>
</dbReference>
<comment type="caution">
    <text evidence="3">The sequence shown here is derived from an EMBL/GenBank/DDBJ whole genome shotgun (WGS) entry which is preliminary data.</text>
</comment>
<protein>
    <submittedName>
        <fullName evidence="3">Uncharacterized protein</fullName>
    </submittedName>
</protein>
<keyword evidence="4" id="KW-1185">Reference proteome</keyword>
<dbReference type="SUPFAM" id="SSF49265">
    <property type="entry name" value="Fibronectin type III"/>
    <property type="match status" value="2"/>
</dbReference>
<dbReference type="SMART" id="SM00635">
    <property type="entry name" value="BID_2"/>
    <property type="match status" value="4"/>
</dbReference>
<dbReference type="PROSITE" id="PS50853">
    <property type="entry name" value="FN3"/>
    <property type="match status" value="3"/>
</dbReference>
<dbReference type="SUPFAM" id="SSF49899">
    <property type="entry name" value="Concanavalin A-like lectins/glucanases"/>
    <property type="match status" value="1"/>
</dbReference>
<dbReference type="Gene3D" id="2.60.120.200">
    <property type="match status" value="1"/>
</dbReference>
<dbReference type="PANTHER" id="PTHR43308">
    <property type="entry name" value="OUTER MEMBRANE PROTEIN ALPHA-RELATED"/>
    <property type="match status" value="1"/>
</dbReference>
<accession>A0A1V4HHW7</accession>
<dbReference type="InterPro" id="IPR036116">
    <property type="entry name" value="FN3_sf"/>
</dbReference>
<evidence type="ECO:0000313" key="3">
    <source>
        <dbReference type="EMBL" id="OPH56378.1"/>
    </source>
</evidence>
<name>A0A1V4HHW7_9BACL</name>
<dbReference type="CDD" id="cd00063">
    <property type="entry name" value="FN3"/>
    <property type="match status" value="3"/>
</dbReference>
<dbReference type="InterPro" id="IPR003343">
    <property type="entry name" value="Big_2"/>
</dbReference>
<evidence type="ECO:0000313" key="4">
    <source>
        <dbReference type="Proteomes" id="UP000190626"/>
    </source>
</evidence>
<dbReference type="InterPro" id="IPR059186">
    <property type="entry name" value="SACTE_4363"/>
</dbReference>
<dbReference type="SUPFAM" id="SSF49373">
    <property type="entry name" value="Invasin/intimin cell-adhesion fragments"/>
    <property type="match status" value="3"/>
</dbReference>
<dbReference type="InterPro" id="IPR051465">
    <property type="entry name" value="Cell_Envelope_Struct_Comp"/>
</dbReference>
<dbReference type="InterPro" id="IPR013320">
    <property type="entry name" value="ConA-like_dom_sf"/>
</dbReference>
<dbReference type="EMBL" id="MBTG01000016">
    <property type="protein sequence ID" value="OPH56378.1"/>
    <property type="molecule type" value="Genomic_DNA"/>
</dbReference>
<dbReference type="InterPro" id="IPR003961">
    <property type="entry name" value="FN3_dom"/>
</dbReference>
<feature type="domain" description="SLH" evidence="2">
    <location>
        <begin position="1852"/>
        <end position="1911"/>
    </location>
</feature>
<evidence type="ECO:0000259" key="2">
    <source>
        <dbReference type="PROSITE" id="PS51272"/>
    </source>
</evidence>
<dbReference type="InterPro" id="IPR013783">
    <property type="entry name" value="Ig-like_fold"/>
</dbReference>
<dbReference type="SUPFAM" id="SSF51126">
    <property type="entry name" value="Pectin lyase-like"/>
    <property type="match status" value="1"/>
</dbReference>
<dbReference type="Gene3D" id="2.60.40.1080">
    <property type="match status" value="4"/>
</dbReference>
<dbReference type="CDD" id="cd23669">
    <property type="entry name" value="GH55_SacteLam55A-like"/>
    <property type="match status" value="1"/>
</dbReference>
<dbReference type="RefSeq" id="WP_079414283.1">
    <property type="nucleotide sequence ID" value="NZ_MBTG01000016.1"/>
</dbReference>
<dbReference type="Gene3D" id="2.60.40.10">
    <property type="entry name" value="Immunoglobulins"/>
    <property type="match status" value="3"/>
</dbReference>
<reference evidence="4" key="1">
    <citation type="submission" date="2016-07" db="EMBL/GenBank/DDBJ databases">
        <authorList>
            <person name="Florea S."/>
            <person name="Webb J.S."/>
            <person name="Jaromczyk J."/>
            <person name="Schardl C.L."/>
        </authorList>
    </citation>
    <scope>NUCLEOTIDE SEQUENCE [LARGE SCALE GENOMIC DNA]</scope>
    <source>
        <strain evidence="4">CY1</strain>
    </source>
</reference>
<dbReference type="InterPro" id="IPR041542">
    <property type="entry name" value="GH43_C2"/>
</dbReference>
<dbReference type="SMART" id="SM00060">
    <property type="entry name" value="FN3"/>
    <property type="match status" value="3"/>
</dbReference>
<proteinExistence type="predicted"/>
<feature type="domain" description="Fibronectin type-III" evidence="1">
    <location>
        <begin position="1337"/>
        <end position="1429"/>
    </location>
</feature>
<evidence type="ECO:0000259" key="1">
    <source>
        <dbReference type="PROSITE" id="PS50853"/>
    </source>
</evidence>
<dbReference type="Proteomes" id="UP000190626">
    <property type="component" value="Unassembled WGS sequence"/>
</dbReference>